<reference evidence="5" key="1">
    <citation type="submission" date="2017-09" db="EMBL/GenBank/DDBJ databases">
        <title>Polyketide synthases of a Diaporthe helianthi virulent isolate.</title>
        <authorList>
            <person name="Baroncelli R."/>
        </authorList>
    </citation>
    <scope>NUCLEOTIDE SEQUENCE [LARGE SCALE GENOMIC DNA]</scope>
    <source>
        <strain evidence="5">7/96</strain>
    </source>
</reference>
<dbReference type="CDD" id="cd22887">
    <property type="entry name" value="Atg16_CCD"/>
    <property type="match status" value="1"/>
</dbReference>
<feature type="compositionally biased region" description="Polar residues" evidence="3">
    <location>
        <begin position="113"/>
        <end position="124"/>
    </location>
</feature>
<feature type="compositionally biased region" description="Low complexity" evidence="3">
    <location>
        <begin position="125"/>
        <end position="139"/>
    </location>
</feature>
<evidence type="ECO:0000256" key="2">
    <source>
        <dbReference type="SAM" id="Coils"/>
    </source>
</evidence>
<feature type="region of interest" description="Disordered" evidence="3">
    <location>
        <begin position="111"/>
        <end position="143"/>
    </location>
</feature>
<evidence type="ECO:0000256" key="3">
    <source>
        <dbReference type="SAM" id="MobiDB-lite"/>
    </source>
</evidence>
<evidence type="ECO:0000259" key="4">
    <source>
        <dbReference type="Pfam" id="PF08614"/>
    </source>
</evidence>
<evidence type="ECO:0000256" key="1">
    <source>
        <dbReference type="ARBA" id="ARBA00005331"/>
    </source>
</evidence>
<dbReference type="AlphaFoldDB" id="A0A2P5I986"/>
<dbReference type="Gene3D" id="1.20.5.170">
    <property type="match status" value="1"/>
</dbReference>
<dbReference type="InterPro" id="IPR013923">
    <property type="entry name" value="Autophagy-rel_prot_16_dom"/>
</dbReference>
<comment type="similarity">
    <text evidence="1">Belongs to the ATG16 family.</text>
</comment>
<comment type="caution">
    <text evidence="5">The sequence shown here is derived from an EMBL/GenBank/DDBJ whole genome shotgun (WGS) entry which is preliminary data.</text>
</comment>
<name>A0A2P5I986_DIAHE</name>
<dbReference type="Pfam" id="PF08614">
    <property type="entry name" value="ATG16"/>
    <property type="match status" value="1"/>
</dbReference>
<feature type="region of interest" description="Disordered" evidence="3">
    <location>
        <begin position="163"/>
        <end position="187"/>
    </location>
</feature>
<sequence length="268" mass="29419">MDASSSFGDDDDWEIVSTSSQPRSPSPKGKTSGSEAAPAAAEVIGTALQAPVSAPPSVAKVLAMYNMPGWREDYLSSLLEAEKNNPVNHELVEACSLLNDRIAALEAEKAHWQLSTPSASSAKQPTTKEPPTATTTTDPAQSRLRTDLAEALRQKSSLEARLRKTTSERDTLQATQRSQARAVRDLSGERDSLRLRVGDQAEELRVKKQMMQQMQDEVLALEMQLNVAEAQKAKIAAENKHLIERWMRRARQEADDMNAANEKRGDGP</sequence>
<protein>
    <recommendedName>
        <fullName evidence="4">Autophagy-related protein 16 domain-containing protein</fullName>
    </recommendedName>
</protein>
<dbReference type="STRING" id="158607.A0A2P5I986"/>
<dbReference type="Proteomes" id="UP000094444">
    <property type="component" value="Unassembled WGS sequence"/>
</dbReference>
<evidence type="ECO:0000313" key="6">
    <source>
        <dbReference type="Proteomes" id="UP000094444"/>
    </source>
</evidence>
<dbReference type="OrthoDB" id="8949486at2759"/>
<evidence type="ECO:0000313" key="5">
    <source>
        <dbReference type="EMBL" id="POS79050.1"/>
    </source>
</evidence>
<keyword evidence="2" id="KW-0175">Coiled coil</keyword>
<gene>
    <name evidence="5" type="ORF">DHEL01_v202564</name>
</gene>
<proteinExistence type="inferred from homology"/>
<dbReference type="InParanoid" id="A0A2P5I986"/>
<feature type="coiled-coil region" evidence="2">
    <location>
        <begin position="204"/>
        <end position="263"/>
    </location>
</feature>
<feature type="domain" description="Autophagy-related protein 16" evidence="4">
    <location>
        <begin position="73"/>
        <end position="258"/>
    </location>
</feature>
<accession>A0A2P5I986</accession>
<feature type="region of interest" description="Disordered" evidence="3">
    <location>
        <begin position="1"/>
        <end position="39"/>
    </location>
</feature>
<keyword evidence="6" id="KW-1185">Reference proteome</keyword>
<organism evidence="5 6">
    <name type="scientific">Diaporthe helianthi</name>
    <dbReference type="NCBI Taxonomy" id="158607"/>
    <lineage>
        <taxon>Eukaryota</taxon>
        <taxon>Fungi</taxon>
        <taxon>Dikarya</taxon>
        <taxon>Ascomycota</taxon>
        <taxon>Pezizomycotina</taxon>
        <taxon>Sordariomycetes</taxon>
        <taxon>Sordariomycetidae</taxon>
        <taxon>Diaporthales</taxon>
        <taxon>Diaporthaceae</taxon>
        <taxon>Diaporthe</taxon>
    </lineage>
</organism>
<dbReference type="EMBL" id="MAVT02000141">
    <property type="protein sequence ID" value="POS79050.1"/>
    <property type="molecule type" value="Genomic_DNA"/>
</dbReference>
<feature type="compositionally biased region" description="Polar residues" evidence="3">
    <location>
        <begin position="16"/>
        <end position="34"/>
    </location>
</feature>